<sequence>MSSAADALAGAALLLGVAAAALISALVTWTSRPLLQRYALARPNARSSHRVPTPQGAGIAVIAATLIVASLWGASANVAIPPALVAATLVIALVGFADDIVSLPVLVRLVLQAACVGAVVFTAPETARIVPALPLALERGLIVLAGVWFVNLVNFMDGLDLMTVAEVVPVTAALLLLGMLGDLSWPAVLIATALCGAVLGFAPFNRPVAKVFLGDVGSLPIGLLLGWCLLELAFRGQPAAALLLPAYYLADSTITLFRRIIRREPFWSAHRTHFYQRATDNGFTVKRVVGEAFALNLLLAVLAIATVRSGSMAITIVCLIAGAAAVAFVLRRFAGAQVT</sequence>
<dbReference type="PANTHER" id="PTHR22926:SF3">
    <property type="entry name" value="UNDECAPRENYL-PHOSPHATE ALPHA-N-ACETYLGLUCOSAMINYL 1-PHOSPHATE TRANSFERASE"/>
    <property type="match status" value="1"/>
</dbReference>
<evidence type="ECO:0000256" key="2">
    <source>
        <dbReference type="ARBA" id="ARBA00022475"/>
    </source>
</evidence>
<comment type="subcellular location">
    <subcellularLocation>
        <location evidence="1">Cell membrane</location>
        <topology evidence="1">Multi-pass membrane protein</topology>
    </subcellularLocation>
</comment>
<keyword evidence="4 7" id="KW-0812">Transmembrane</keyword>
<accession>A0ABS0PVB2</accession>
<dbReference type="PANTHER" id="PTHR22926">
    <property type="entry name" value="PHOSPHO-N-ACETYLMURAMOYL-PENTAPEPTIDE-TRANSFERASE"/>
    <property type="match status" value="1"/>
</dbReference>
<proteinExistence type="predicted"/>
<feature type="transmembrane region" description="Helical" evidence="7">
    <location>
        <begin position="211"/>
        <end position="234"/>
    </location>
</feature>
<keyword evidence="6 7" id="KW-0472">Membrane</keyword>
<dbReference type="EMBL" id="JACCHP010000019">
    <property type="protein sequence ID" value="MBH5401137.1"/>
    <property type="molecule type" value="Genomic_DNA"/>
</dbReference>
<feature type="transmembrane region" description="Helical" evidence="7">
    <location>
        <begin position="312"/>
        <end position="330"/>
    </location>
</feature>
<keyword evidence="9" id="KW-1185">Reference proteome</keyword>
<evidence type="ECO:0000256" key="4">
    <source>
        <dbReference type="ARBA" id="ARBA00022692"/>
    </source>
</evidence>
<dbReference type="RefSeq" id="WP_197962282.1">
    <property type="nucleotide sequence ID" value="NZ_JACCHP010000019.1"/>
</dbReference>
<evidence type="ECO:0000256" key="3">
    <source>
        <dbReference type="ARBA" id="ARBA00022679"/>
    </source>
</evidence>
<feature type="transmembrane region" description="Helical" evidence="7">
    <location>
        <begin position="56"/>
        <end position="74"/>
    </location>
</feature>
<organism evidence="8 9">
    <name type="scientific">Bradyrhizobium agreste</name>
    <dbReference type="NCBI Taxonomy" id="2751811"/>
    <lineage>
        <taxon>Bacteria</taxon>
        <taxon>Pseudomonadati</taxon>
        <taxon>Pseudomonadota</taxon>
        <taxon>Alphaproteobacteria</taxon>
        <taxon>Hyphomicrobiales</taxon>
        <taxon>Nitrobacteraceae</taxon>
        <taxon>Bradyrhizobium</taxon>
    </lineage>
</organism>
<dbReference type="Pfam" id="PF00953">
    <property type="entry name" value="Glycos_transf_4"/>
    <property type="match status" value="1"/>
</dbReference>
<keyword evidence="2" id="KW-1003">Cell membrane</keyword>
<evidence type="ECO:0000256" key="5">
    <source>
        <dbReference type="ARBA" id="ARBA00022989"/>
    </source>
</evidence>
<feature type="transmembrane region" description="Helical" evidence="7">
    <location>
        <begin position="185"/>
        <end position="204"/>
    </location>
</feature>
<evidence type="ECO:0000256" key="7">
    <source>
        <dbReference type="SAM" id="Phobius"/>
    </source>
</evidence>
<evidence type="ECO:0000256" key="6">
    <source>
        <dbReference type="ARBA" id="ARBA00023136"/>
    </source>
</evidence>
<protein>
    <submittedName>
        <fullName evidence="8">Glycosyltransferase family 4 protein</fullName>
    </submittedName>
</protein>
<evidence type="ECO:0000313" key="8">
    <source>
        <dbReference type="EMBL" id="MBH5401137.1"/>
    </source>
</evidence>
<dbReference type="Proteomes" id="UP000807370">
    <property type="component" value="Unassembled WGS sequence"/>
</dbReference>
<evidence type="ECO:0000313" key="9">
    <source>
        <dbReference type="Proteomes" id="UP000807370"/>
    </source>
</evidence>
<feature type="transmembrane region" description="Helical" evidence="7">
    <location>
        <begin position="288"/>
        <end position="306"/>
    </location>
</feature>
<name>A0ABS0PVB2_9BRAD</name>
<dbReference type="CDD" id="cd06854">
    <property type="entry name" value="GT_WbpL_WbcO_like"/>
    <property type="match status" value="1"/>
</dbReference>
<feature type="transmembrane region" description="Helical" evidence="7">
    <location>
        <begin position="129"/>
        <end position="149"/>
    </location>
</feature>
<keyword evidence="3" id="KW-0808">Transferase</keyword>
<feature type="transmembrane region" description="Helical" evidence="7">
    <location>
        <begin position="105"/>
        <end position="123"/>
    </location>
</feature>
<evidence type="ECO:0000256" key="1">
    <source>
        <dbReference type="ARBA" id="ARBA00004651"/>
    </source>
</evidence>
<dbReference type="InterPro" id="IPR000715">
    <property type="entry name" value="Glycosyl_transferase_4"/>
</dbReference>
<reference evidence="8 9" key="1">
    <citation type="submission" date="2020-07" db="EMBL/GenBank/DDBJ databases">
        <title>Bradyrhizobium diversity isolated from nodules of indigenous legumes of Western Australia.</title>
        <authorList>
            <person name="Klepa M.S."/>
        </authorList>
    </citation>
    <scope>NUCLEOTIDE SEQUENCE [LARGE SCALE GENOMIC DNA]</scope>
    <source>
        <strain evidence="8 9">CNPSo 4010</strain>
    </source>
</reference>
<comment type="caution">
    <text evidence="8">The sequence shown here is derived from an EMBL/GenBank/DDBJ whole genome shotgun (WGS) entry which is preliminary data.</text>
</comment>
<feature type="transmembrane region" description="Helical" evidence="7">
    <location>
        <begin position="12"/>
        <end position="35"/>
    </location>
</feature>
<keyword evidence="5 7" id="KW-1133">Transmembrane helix</keyword>
<gene>
    <name evidence="8" type="ORF">HZZ13_25625</name>
</gene>
<feature type="transmembrane region" description="Helical" evidence="7">
    <location>
        <begin position="240"/>
        <end position="261"/>
    </location>
</feature>
<feature type="transmembrane region" description="Helical" evidence="7">
    <location>
        <begin position="80"/>
        <end position="98"/>
    </location>
</feature>